<reference evidence="5" key="1">
    <citation type="submission" date="2021-02" db="EMBL/GenBank/DDBJ databases">
        <title>Leucobacter sp. CX169.</title>
        <authorList>
            <person name="Cheng Y."/>
        </authorList>
    </citation>
    <scope>NUCLEOTIDE SEQUENCE [LARGE SCALE GENOMIC DNA]</scope>
    <source>
        <strain evidence="5">JY899</strain>
    </source>
</reference>
<dbReference type="InterPro" id="IPR015510">
    <property type="entry name" value="PGRP"/>
</dbReference>
<dbReference type="SMART" id="SM00701">
    <property type="entry name" value="PGRP"/>
    <property type="match status" value="1"/>
</dbReference>
<dbReference type="InterPro" id="IPR036505">
    <property type="entry name" value="Amidase/PGRP_sf"/>
</dbReference>
<sequence>MKIYSRTEWGAKYRDGVADRSAFVGRLDKWAHHTVTAQLSEGATVAQEMAQMRAIEAVGQSRFGAGMSYTFLVFPSGRVYQGVSISRLSYHTGQGRNANSVAICYPGNYETHQPTKSQLDATAELLRYGEEKKWWTQRKIDGGHRDLKATACPGRNYYGKIGAINLAAAGTAKVPPVSSVKPTSNPITKIKLPRSHTDKAGVAAYVKALGYSSVKAYQAGQHYYPGLRVDGSWGPLTQAHAEWVATLQTALNQWKAVIRLGRTKVDGDFGPFGIRCVDAVIASNFNGAYTKLVKSLYGASARPVNDKTPGKAVCKMLGIPAHPMTK</sequence>
<evidence type="ECO:0000259" key="2">
    <source>
        <dbReference type="SMART" id="SM00644"/>
    </source>
</evidence>
<evidence type="ECO:0000256" key="1">
    <source>
        <dbReference type="ARBA" id="ARBA00007553"/>
    </source>
</evidence>
<feature type="domain" description="N-acetylmuramoyl-L-alanine amidase" evidence="2">
    <location>
        <begin position="15"/>
        <end position="154"/>
    </location>
</feature>
<comment type="similarity">
    <text evidence="1">Belongs to the N-acetylmuramoyl-L-alanine amidase 2 family.</text>
</comment>
<dbReference type="Pfam" id="PF01510">
    <property type="entry name" value="Amidase_2"/>
    <property type="match status" value="1"/>
</dbReference>
<dbReference type="PANTHER" id="PTHR11022:SF41">
    <property type="entry name" value="PEPTIDOGLYCAN-RECOGNITION PROTEIN LC-RELATED"/>
    <property type="match status" value="1"/>
</dbReference>
<protein>
    <submittedName>
        <fullName evidence="4">N-acetylmuramoyl-L-alanine amidase</fullName>
    </submittedName>
</protein>
<dbReference type="InterPro" id="IPR002502">
    <property type="entry name" value="Amidase_domain"/>
</dbReference>
<dbReference type="Proteomes" id="UP000705983">
    <property type="component" value="Unassembled WGS sequence"/>
</dbReference>
<evidence type="ECO:0000313" key="5">
    <source>
        <dbReference type="Proteomes" id="UP000705983"/>
    </source>
</evidence>
<dbReference type="Gene3D" id="3.40.80.10">
    <property type="entry name" value="Peptidoglycan recognition protein-like"/>
    <property type="match status" value="1"/>
</dbReference>
<dbReference type="RefSeq" id="WP_187995902.1">
    <property type="nucleotide sequence ID" value="NZ_JACEXG010000001.1"/>
</dbReference>
<dbReference type="EMBL" id="JAFFJS010000001">
    <property type="protein sequence ID" value="MBM9432327.1"/>
    <property type="molecule type" value="Genomic_DNA"/>
</dbReference>
<name>A0ABS2TCH4_9ACTO</name>
<dbReference type="PANTHER" id="PTHR11022">
    <property type="entry name" value="PEPTIDOGLYCAN RECOGNITION PROTEIN"/>
    <property type="match status" value="1"/>
</dbReference>
<accession>A0ABS2TCH4</accession>
<keyword evidence="5" id="KW-1185">Reference proteome</keyword>
<evidence type="ECO:0000259" key="3">
    <source>
        <dbReference type="SMART" id="SM00701"/>
    </source>
</evidence>
<comment type="caution">
    <text evidence="4">The sequence shown here is derived from an EMBL/GenBank/DDBJ whole genome shotgun (WGS) entry which is preliminary data.</text>
</comment>
<organism evidence="4 5">
    <name type="scientific">Flaviflexus equikiangi</name>
    <dbReference type="NCBI Taxonomy" id="2758573"/>
    <lineage>
        <taxon>Bacteria</taxon>
        <taxon>Bacillati</taxon>
        <taxon>Actinomycetota</taxon>
        <taxon>Actinomycetes</taxon>
        <taxon>Actinomycetales</taxon>
        <taxon>Actinomycetaceae</taxon>
        <taxon>Flaviflexus</taxon>
    </lineage>
</organism>
<feature type="domain" description="Peptidoglycan recognition protein family" evidence="3">
    <location>
        <begin position="1"/>
        <end position="148"/>
    </location>
</feature>
<proteinExistence type="inferred from homology"/>
<gene>
    <name evidence="4" type="ORF">JVW63_01195</name>
</gene>
<evidence type="ECO:0000313" key="4">
    <source>
        <dbReference type="EMBL" id="MBM9432327.1"/>
    </source>
</evidence>
<dbReference type="SMART" id="SM00644">
    <property type="entry name" value="Ami_2"/>
    <property type="match status" value="1"/>
</dbReference>
<dbReference type="CDD" id="cd06583">
    <property type="entry name" value="PGRP"/>
    <property type="match status" value="1"/>
</dbReference>
<dbReference type="SUPFAM" id="SSF55846">
    <property type="entry name" value="N-acetylmuramoyl-L-alanine amidase-like"/>
    <property type="match status" value="1"/>
</dbReference>
<dbReference type="InterPro" id="IPR006619">
    <property type="entry name" value="PGRP_domain_met/bac"/>
</dbReference>